<gene>
    <name evidence="5" type="ORF">EAL2_c06970</name>
</gene>
<dbReference type="Proteomes" id="UP000019591">
    <property type="component" value="Chromosome"/>
</dbReference>
<dbReference type="SUPFAM" id="SSF111369">
    <property type="entry name" value="HlyD-like secretion proteins"/>
    <property type="match status" value="1"/>
</dbReference>
<feature type="chain" id="PRO_5038435416" evidence="4">
    <location>
        <begin position="22"/>
        <end position="335"/>
    </location>
</feature>
<dbReference type="PATRIC" id="fig|1286171.3.peg.643"/>
<dbReference type="AlphaFoldDB" id="W8TDU6"/>
<accession>W8TDU6</accession>
<evidence type="ECO:0000256" key="4">
    <source>
        <dbReference type="SAM" id="SignalP"/>
    </source>
</evidence>
<keyword evidence="4" id="KW-0732">Signal</keyword>
<dbReference type="PRINTS" id="PR01490">
    <property type="entry name" value="RTXTOXIND"/>
</dbReference>
<organism evidence="5 6">
    <name type="scientific">Peptoclostridium acidaminophilum DSM 3953</name>
    <dbReference type="NCBI Taxonomy" id="1286171"/>
    <lineage>
        <taxon>Bacteria</taxon>
        <taxon>Bacillati</taxon>
        <taxon>Bacillota</taxon>
        <taxon>Clostridia</taxon>
        <taxon>Peptostreptococcales</taxon>
        <taxon>Peptoclostridiaceae</taxon>
        <taxon>Peptoclostridium</taxon>
    </lineage>
</organism>
<dbReference type="PROSITE" id="PS51257">
    <property type="entry name" value="PROKAR_LIPOPROTEIN"/>
    <property type="match status" value="1"/>
</dbReference>
<protein>
    <submittedName>
        <fullName evidence="5">ABC-type multidrug transport system, ATPase c omponent</fullName>
    </submittedName>
</protein>
<evidence type="ECO:0000313" key="6">
    <source>
        <dbReference type="Proteomes" id="UP000019591"/>
    </source>
</evidence>
<reference evidence="5 6" key="1">
    <citation type="journal article" date="2014" name="Genome Announc.">
        <title>Complete Genome Sequence of Amino Acid-Utilizing Eubacterium acidaminophilum al-2 (DSM 3953).</title>
        <authorList>
            <person name="Poehlein A."/>
            <person name="Andreesen J.R."/>
            <person name="Daniel R."/>
        </authorList>
    </citation>
    <scope>NUCLEOTIDE SEQUENCE [LARGE SCALE GENOMIC DNA]</scope>
    <source>
        <strain evidence="5 6">DSM 3953</strain>
    </source>
</reference>
<dbReference type="STRING" id="1286171.EAL2_c06970"/>
<name>W8TDU6_PEPAC</name>
<sequence>MKKSLASLCIVSILFIFSACQSSDLDYYTGSVESDSYSVSTEVGGIIEEIYVKEGDTVKKGDKLARINVDSLRLELGRLQAQSGASKAALDKTFKGSRSEEIEKARIQVNQQETVVSSNQQDYNYRLENHNTIAQLYESDAASEQSLKDSKAVLDAASSKLESSRQQLAYLREQLQLVQNGSTKEDIDISKSNLDAAQWSIKSLEDNIAKEFVYANSDGVIESLNYLGGEYAPIFTRIANINNLSNLWVKIYVEEKNLGNVKLGKEVTMDAGLDGADSIKGKVVYIASEGEFTPKNIESKENKQEIVYEVKIKVLDHIDAVKPGVLVDVYLGDSK</sequence>
<dbReference type="GO" id="GO:0030313">
    <property type="term" value="C:cell envelope"/>
    <property type="evidence" value="ECO:0007669"/>
    <property type="project" value="UniProtKB-SubCell"/>
</dbReference>
<dbReference type="KEGG" id="eac:EAL2_c06970"/>
<evidence type="ECO:0000313" key="5">
    <source>
        <dbReference type="EMBL" id="AHM55998.1"/>
    </source>
</evidence>
<dbReference type="OrthoDB" id="9778236at2"/>
<proteinExistence type="predicted"/>
<evidence type="ECO:0000256" key="3">
    <source>
        <dbReference type="SAM" id="Coils"/>
    </source>
</evidence>
<feature type="signal peptide" evidence="4">
    <location>
        <begin position="1"/>
        <end position="21"/>
    </location>
</feature>
<dbReference type="Gene3D" id="2.40.50.100">
    <property type="match status" value="1"/>
</dbReference>
<dbReference type="RefSeq" id="WP_025435040.1">
    <property type="nucleotide sequence ID" value="NZ_CP007452.1"/>
</dbReference>
<comment type="subcellular location">
    <subcellularLocation>
        <location evidence="1">Cell envelope</location>
    </subcellularLocation>
</comment>
<evidence type="ECO:0000256" key="1">
    <source>
        <dbReference type="ARBA" id="ARBA00004196"/>
    </source>
</evidence>
<keyword evidence="6" id="KW-1185">Reference proteome</keyword>
<dbReference type="PANTHER" id="PTHR32347">
    <property type="entry name" value="EFFLUX SYSTEM COMPONENT YKNX-RELATED"/>
    <property type="match status" value="1"/>
</dbReference>
<dbReference type="eggNOG" id="COG1566">
    <property type="taxonomic scope" value="Bacteria"/>
</dbReference>
<dbReference type="HOGENOM" id="CLU_018816_6_3_9"/>
<dbReference type="Gene3D" id="2.40.30.170">
    <property type="match status" value="1"/>
</dbReference>
<keyword evidence="2 3" id="KW-0175">Coiled coil</keyword>
<evidence type="ECO:0000256" key="2">
    <source>
        <dbReference type="ARBA" id="ARBA00023054"/>
    </source>
</evidence>
<feature type="coiled-coil region" evidence="3">
    <location>
        <begin position="147"/>
        <end position="174"/>
    </location>
</feature>
<dbReference type="EMBL" id="CP007452">
    <property type="protein sequence ID" value="AHM55998.1"/>
    <property type="molecule type" value="Genomic_DNA"/>
</dbReference>
<dbReference type="InterPro" id="IPR050465">
    <property type="entry name" value="UPF0194_transport"/>
</dbReference>
<dbReference type="PANTHER" id="PTHR32347:SF23">
    <property type="entry name" value="BLL5650 PROTEIN"/>
    <property type="match status" value="1"/>
</dbReference>